<dbReference type="EMBL" id="JAENGY010001336">
    <property type="protein sequence ID" value="KAG6950173.1"/>
    <property type="molecule type" value="Genomic_DNA"/>
</dbReference>
<reference evidence="1" key="1">
    <citation type="submission" date="2021-01" db="EMBL/GenBank/DDBJ databases">
        <title>Phytophthora aleatoria, a newly-described species from Pinus radiata is distinct from Phytophthora cactorum isolates based on comparative genomics.</title>
        <authorList>
            <person name="Mcdougal R."/>
            <person name="Panda P."/>
            <person name="Williams N."/>
            <person name="Studholme D.J."/>
        </authorList>
    </citation>
    <scope>NUCLEOTIDE SEQUENCE</scope>
    <source>
        <strain evidence="1">NZFS 4037</strain>
    </source>
</reference>
<evidence type="ECO:0000313" key="2">
    <source>
        <dbReference type="Proteomes" id="UP000709295"/>
    </source>
</evidence>
<dbReference type="AlphaFoldDB" id="A0A8J5LXN2"/>
<organism evidence="1 2">
    <name type="scientific">Phytophthora aleatoria</name>
    <dbReference type="NCBI Taxonomy" id="2496075"/>
    <lineage>
        <taxon>Eukaryota</taxon>
        <taxon>Sar</taxon>
        <taxon>Stramenopiles</taxon>
        <taxon>Oomycota</taxon>
        <taxon>Peronosporomycetes</taxon>
        <taxon>Peronosporales</taxon>
        <taxon>Peronosporaceae</taxon>
        <taxon>Phytophthora</taxon>
    </lineage>
</organism>
<evidence type="ECO:0000313" key="1">
    <source>
        <dbReference type="EMBL" id="KAG6950173.1"/>
    </source>
</evidence>
<gene>
    <name evidence="1" type="ORF">JG688_00014281</name>
</gene>
<proteinExistence type="predicted"/>
<dbReference type="Proteomes" id="UP000709295">
    <property type="component" value="Unassembled WGS sequence"/>
</dbReference>
<protein>
    <submittedName>
        <fullName evidence="1">Uncharacterized protein</fullName>
    </submittedName>
</protein>
<keyword evidence="2" id="KW-1185">Reference proteome</keyword>
<name>A0A8J5LXN2_9STRA</name>
<sequence>MVCGVRICFAFILRNIVLLIRTCCTVLARFTRQELLQKVFCSVYARKQVKAWICATSTTS</sequence>
<accession>A0A8J5LXN2</accession>
<comment type="caution">
    <text evidence="1">The sequence shown here is derived from an EMBL/GenBank/DDBJ whole genome shotgun (WGS) entry which is preliminary data.</text>
</comment>